<keyword evidence="2" id="KW-1133">Transmembrane helix</keyword>
<sequence length="91" mass="9942">MADTPKSTHVANGPLWVIALALVTIAGCLVLLVLKSLPRQRIPRQRQKLLKLWKTLLRLNRAPGCSGQTQDEAGPGSGKKASRKFTRTDTP</sequence>
<keyword evidence="4" id="KW-1185">Reference proteome</keyword>
<evidence type="ECO:0000313" key="3">
    <source>
        <dbReference type="EMBL" id="EEF58816.1"/>
    </source>
</evidence>
<evidence type="ECO:0000313" key="4">
    <source>
        <dbReference type="Proteomes" id="UP000003688"/>
    </source>
</evidence>
<keyword evidence="2" id="KW-0472">Membrane</keyword>
<dbReference type="PROSITE" id="PS51257">
    <property type="entry name" value="PROKAR_LIPOPROTEIN"/>
    <property type="match status" value="1"/>
</dbReference>
<evidence type="ECO:0000256" key="2">
    <source>
        <dbReference type="SAM" id="Phobius"/>
    </source>
</evidence>
<dbReference type="STRING" id="320771.Cflav_PD1989"/>
<organism evidence="3 4">
    <name type="scientific">Pedosphaera parvula (strain Ellin514)</name>
    <dbReference type="NCBI Taxonomy" id="320771"/>
    <lineage>
        <taxon>Bacteria</taxon>
        <taxon>Pseudomonadati</taxon>
        <taxon>Verrucomicrobiota</taxon>
        <taxon>Pedosphaerae</taxon>
        <taxon>Pedosphaerales</taxon>
        <taxon>Pedosphaeraceae</taxon>
        <taxon>Pedosphaera</taxon>
    </lineage>
</organism>
<comment type="caution">
    <text evidence="3">The sequence shown here is derived from an EMBL/GenBank/DDBJ whole genome shotgun (WGS) entry which is preliminary data.</text>
</comment>
<keyword evidence="2" id="KW-0812">Transmembrane</keyword>
<feature type="transmembrane region" description="Helical" evidence="2">
    <location>
        <begin position="15"/>
        <end position="34"/>
    </location>
</feature>
<gene>
    <name evidence="3" type="ORF">Cflav_PD1989</name>
</gene>
<proteinExistence type="predicted"/>
<evidence type="ECO:0000256" key="1">
    <source>
        <dbReference type="SAM" id="MobiDB-lite"/>
    </source>
</evidence>
<reference evidence="3 4" key="1">
    <citation type="journal article" date="2011" name="J. Bacteriol.">
        <title>Genome sequence of 'Pedosphaera parvula' Ellin514, an aerobic Verrucomicrobial isolate from pasture soil.</title>
        <authorList>
            <person name="Kant R."/>
            <person name="van Passel M.W."/>
            <person name="Sangwan P."/>
            <person name="Palva A."/>
            <person name="Lucas S."/>
            <person name="Copeland A."/>
            <person name="Lapidus A."/>
            <person name="Glavina Del Rio T."/>
            <person name="Dalin E."/>
            <person name="Tice H."/>
            <person name="Bruce D."/>
            <person name="Goodwin L."/>
            <person name="Pitluck S."/>
            <person name="Chertkov O."/>
            <person name="Larimer F.W."/>
            <person name="Land M.L."/>
            <person name="Hauser L."/>
            <person name="Brettin T.S."/>
            <person name="Detter J.C."/>
            <person name="Han S."/>
            <person name="de Vos W.M."/>
            <person name="Janssen P.H."/>
            <person name="Smidt H."/>
        </authorList>
    </citation>
    <scope>NUCLEOTIDE SEQUENCE [LARGE SCALE GENOMIC DNA]</scope>
    <source>
        <strain evidence="3 4">Ellin514</strain>
    </source>
</reference>
<accession>B9XN20</accession>
<dbReference type="AlphaFoldDB" id="B9XN20"/>
<protein>
    <submittedName>
        <fullName evidence="3">Uncharacterized protein</fullName>
    </submittedName>
</protein>
<feature type="region of interest" description="Disordered" evidence="1">
    <location>
        <begin position="62"/>
        <end position="91"/>
    </location>
</feature>
<dbReference type="Proteomes" id="UP000003688">
    <property type="component" value="Unassembled WGS sequence"/>
</dbReference>
<dbReference type="EMBL" id="ABOX02000037">
    <property type="protein sequence ID" value="EEF58816.1"/>
    <property type="molecule type" value="Genomic_DNA"/>
</dbReference>
<name>B9XN20_PEDPL</name>